<accession>A0AAU8B6B4</accession>
<name>A0AAU8B6B4_9VIRU</name>
<sequence>MTNFESFKNTTPLLLRSPDEYISFLRRSVINFCTYCMDEKHSDVAEQYDVTPFTCTEMLYFIDRNLNKSLIKVDRKVVRL</sequence>
<dbReference type="EMBL" id="PP511811">
    <property type="protein sequence ID" value="XCD07784.1"/>
    <property type="molecule type" value="Genomic_DNA"/>
</dbReference>
<reference evidence="1" key="1">
    <citation type="submission" date="2024-03" db="EMBL/GenBank/DDBJ databases">
        <title>Diverse circular DNA viruses in blood, oral, and fecal samples of captive lemurs.</title>
        <authorList>
            <person name="Paietta E.N."/>
            <person name="Kraberger S."/>
            <person name="Lund M.C."/>
            <person name="Custer J.M."/>
            <person name="Vargas K.M."/>
            <person name="Ehmke E.E."/>
            <person name="Yoder A.D."/>
            <person name="Varsani A."/>
        </authorList>
    </citation>
    <scope>NUCLEOTIDE SEQUENCE</scope>
    <source>
        <strain evidence="1">Duke_28FS_71</strain>
    </source>
</reference>
<evidence type="ECO:0000313" key="1">
    <source>
        <dbReference type="EMBL" id="XCD07784.1"/>
    </source>
</evidence>
<proteinExistence type="predicted"/>
<organism evidence="1">
    <name type="scientific">Dulem virus 196</name>
    <dbReference type="NCBI Taxonomy" id="3145673"/>
    <lineage>
        <taxon>Viruses</taxon>
        <taxon>Monodnaviria</taxon>
        <taxon>Sangervirae</taxon>
        <taxon>Phixviricota</taxon>
        <taxon>Malgrandaviricetes</taxon>
        <taxon>Petitvirales</taxon>
        <taxon>Microviridae</taxon>
        <taxon>Microvirus</taxon>
    </lineage>
</organism>
<protein>
    <submittedName>
        <fullName evidence="1">Uncharacterized protein</fullName>
    </submittedName>
</protein>